<keyword evidence="2 5" id="KW-0378">Hydrolase</keyword>
<proteinExistence type="predicted"/>
<dbReference type="PANTHER" id="PTHR11070:SF45">
    <property type="entry name" value="DNA 3'-5' HELICASE"/>
    <property type="match status" value="1"/>
</dbReference>
<sequence length="705" mass="77890">MTDHTTLRQEIEAEQRHLDRVYTRLAQLRRSAELAEKDGYQLARVGNFGALVERDAMVFHAARRRHTLDAEHEGLVFGRLDLRSGQVLHIGRLGVRGEHAEPLVIDWRAPAAAAFYQATAADPRNVVRRRVISSTGERVTRIEDDLLDPAAAPDGMRVVGDGALLATLSRTTGRGMRDIVATIQREQDEAIRSPAGGVTMVSGGPGTGKTAVALHRAAYLLYSDRNRFAGGGVLVVGPSAVFVEYIASVLPSLGENAATLQSLGSMFDGVTASRTDPAAVAAIKGSLRMRQVLERAARDQVPDAPGELRLLYRGELLRLTAAELETIRTRALPPGARRNEVRRAGFDGIFHALWSQVQRLRVGRLPDQRTFEDEIAERSEFRDFLRAWWPRLHPRHVLAWLARPERLRRYTAGLLSNAEFRLLADAYRTMGTDRFSVGDVAMLDELDNLLGRPAQPARRKRDPYQLIGGVREVTTYADRQRASRAGRDGERPSDYREYAHVVVDESQDVSPMQWRMLGRRGRLASWTVVGDPAQTAWTGDPAELSRARNKALGRRPRHEFTLSTNYRNSAEIFAVAARAIREVFPDLPLPVAVRSTGVQPVELTVPAADLPEAVREATTKLLAEVEGTVGVIAPVPRLAEIVDWLATTTDPRLQVVDTMQAKGMEYDGVVLVAPAQIRADSAAGGRTLYVALSRATQRLTTIDEM</sequence>
<comment type="caution">
    <text evidence="7">The sequence shown here is derived from an EMBL/GenBank/DDBJ whole genome shotgun (WGS) entry which is preliminary data.</text>
</comment>
<keyword evidence="8" id="KW-1185">Reference proteome</keyword>
<dbReference type="PROSITE" id="PS51198">
    <property type="entry name" value="UVRD_HELICASE_ATP_BIND"/>
    <property type="match status" value="1"/>
</dbReference>
<dbReference type="InterPro" id="IPR000212">
    <property type="entry name" value="DNA_helicase_UvrD/REP"/>
</dbReference>
<evidence type="ECO:0000256" key="1">
    <source>
        <dbReference type="ARBA" id="ARBA00022741"/>
    </source>
</evidence>
<dbReference type="RefSeq" id="WP_196204085.1">
    <property type="nucleotide sequence ID" value="NZ_JADPUN010000239.1"/>
</dbReference>
<evidence type="ECO:0000313" key="8">
    <source>
        <dbReference type="Proteomes" id="UP000638560"/>
    </source>
</evidence>
<gene>
    <name evidence="7" type="ORF">I0C86_26950</name>
</gene>
<feature type="binding site" evidence="5">
    <location>
        <begin position="203"/>
        <end position="210"/>
    </location>
    <ligand>
        <name>ATP</name>
        <dbReference type="ChEBI" id="CHEBI:30616"/>
    </ligand>
</feature>
<keyword evidence="3 5" id="KW-0347">Helicase</keyword>
<evidence type="ECO:0000256" key="2">
    <source>
        <dbReference type="ARBA" id="ARBA00022801"/>
    </source>
</evidence>
<feature type="domain" description="UvrD-like helicase ATP-binding" evidence="6">
    <location>
        <begin position="182"/>
        <end position="569"/>
    </location>
</feature>
<keyword evidence="4 5" id="KW-0067">ATP-binding</keyword>
<dbReference type="Proteomes" id="UP000638560">
    <property type="component" value="Unassembled WGS sequence"/>
</dbReference>
<dbReference type="Gene3D" id="3.40.50.300">
    <property type="entry name" value="P-loop containing nucleotide triphosphate hydrolases"/>
    <property type="match status" value="3"/>
</dbReference>
<organism evidence="7 8">
    <name type="scientific">Plantactinospora alkalitolerans</name>
    <dbReference type="NCBI Taxonomy" id="2789879"/>
    <lineage>
        <taxon>Bacteria</taxon>
        <taxon>Bacillati</taxon>
        <taxon>Actinomycetota</taxon>
        <taxon>Actinomycetes</taxon>
        <taxon>Micromonosporales</taxon>
        <taxon>Micromonosporaceae</taxon>
        <taxon>Plantactinospora</taxon>
    </lineage>
</organism>
<evidence type="ECO:0000256" key="3">
    <source>
        <dbReference type="ARBA" id="ARBA00022806"/>
    </source>
</evidence>
<protein>
    <submittedName>
        <fullName evidence="7">AAA family ATPase</fullName>
    </submittedName>
</protein>
<evidence type="ECO:0000256" key="4">
    <source>
        <dbReference type="ARBA" id="ARBA00022840"/>
    </source>
</evidence>
<reference evidence="7 8" key="1">
    <citation type="submission" date="2020-11" db="EMBL/GenBank/DDBJ databases">
        <title>A novel isolate from a Black sea contaminated sediment with potential to produce alkanes: Plantactinospora alkalitolerans sp. nov.</title>
        <authorList>
            <person name="Carro L."/>
            <person name="Veyisoglu A."/>
            <person name="Guven K."/>
            <person name="Schumann P."/>
            <person name="Klenk H.-P."/>
            <person name="Sahin N."/>
        </authorList>
    </citation>
    <scope>NUCLEOTIDE SEQUENCE [LARGE SCALE GENOMIC DNA]</scope>
    <source>
        <strain evidence="7 8">S1510</strain>
    </source>
</reference>
<name>A0ABS0H2Y8_9ACTN</name>
<dbReference type="Pfam" id="PF13245">
    <property type="entry name" value="AAA_19"/>
    <property type="match status" value="1"/>
</dbReference>
<accession>A0ABS0H2Y8</accession>
<dbReference type="SUPFAM" id="SSF52540">
    <property type="entry name" value="P-loop containing nucleoside triphosphate hydrolases"/>
    <property type="match status" value="1"/>
</dbReference>
<dbReference type="EMBL" id="JADPUN010000239">
    <property type="protein sequence ID" value="MBF9132563.1"/>
    <property type="molecule type" value="Genomic_DNA"/>
</dbReference>
<keyword evidence="1 5" id="KW-0547">Nucleotide-binding</keyword>
<evidence type="ECO:0000259" key="6">
    <source>
        <dbReference type="PROSITE" id="PS51198"/>
    </source>
</evidence>
<dbReference type="PANTHER" id="PTHR11070">
    <property type="entry name" value="UVRD / RECB / PCRA DNA HELICASE FAMILY MEMBER"/>
    <property type="match status" value="1"/>
</dbReference>
<evidence type="ECO:0000313" key="7">
    <source>
        <dbReference type="EMBL" id="MBF9132563.1"/>
    </source>
</evidence>
<dbReference type="InterPro" id="IPR014016">
    <property type="entry name" value="UvrD-like_ATP-bd"/>
</dbReference>
<dbReference type="InterPro" id="IPR027417">
    <property type="entry name" value="P-loop_NTPase"/>
</dbReference>
<evidence type="ECO:0000256" key="5">
    <source>
        <dbReference type="PROSITE-ProRule" id="PRU00560"/>
    </source>
</evidence>